<protein>
    <submittedName>
        <fullName evidence="1">Uncharacterized protein</fullName>
    </submittedName>
</protein>
<accession>A0A375DWW6</accession>
<sequence>MNLTEAFRQFRAKPRNIRYDVTAISDTNPPELVCALFGHWKEWTEPRDDLPANVREYRDDLRGWGQSPAIAEVRRHLQQAFEGRMPVRVIVVTLLNPTKDQATVDAGQNASAARKVFAPRPDMVGRVTEFDGEAFCIRFKVINPHKLSLMRREAERRLADADRLDVSDPLGDASDSAHLLRLLGVELLLKYVHEAVLGHAPKLKHPLNGHSYEAIFAELPDAMQTRLLQVVGECVGPSGLAHDAVGIFSEWGRNFIGLRYPHEKYEVTEDEYRELGEDWVAIGAPLGLATFRYHPKELTGFVHALRTIADELPPGAREYPDA</sequence>
<name>A0A375DWW6_9BURK</name>
<dbReference type="AlphaFoldDB" id="A0A375DWW6"/>
<reference evidence="1" key="1">
    <citation type="submission" date="2018-01" db="EMBL/GenBank/DDBJ databases">
        <authorList>
            <person name="Clerissi C."/>
        </authorList>
    </citation>
    <scope>NUCLEOTIDE SEQUENCE</scope>
    <source>
        <strain evidence="1">Cupriavidus taiwanensis STM 8556</strain>
    </source>
</reference>
<dbReference type="EMBL" id="OFTH01000003">
    <property type="protein sequence ID" value="SOZ51984.1"/>
    <property type="molecule type" value="Genomic_DNA"/>
</dbReference>
<organism evidence="1">
    <name type="scientific">Cupriavidus taiwanensis</name>
    <dbReference type="NCBI Taxonomy" id="164546"/>
    <lineage>
        <taxon>Bacteria</taxon>
        <taxon>Pseudomonadati</taxon>
        <taxon>Pseudomonadota</taxon>
        <taxon>Betaproteobacteria</taxon>
        <taxon>Burkholderiales</taxon>
        <taxon>Burkholderiaceae</taxon>
        <taxon>Cupriavidus</taxon>
    </lineage>
</organism>
<dbReference type="RefSeq" id="WP_116330554.1">
    <property type="nucleotide sequence ID" value="NZ_LT992559.1"/>
</dbReference>
<comment type="caution">
    <text evidence="1">The sequence shown here is derived from an EMBL/GenBank/DDBJ whole genome shotgun (WGS) entry which is preliminary data.</text>
</comment>
<evidence type="ECO:0000313" key="1">
    <source>
        <dbReference type="EMBL" id="SOZ51984.1"/>
    </source>
</evidence>
<gene>
    <name evidence="1" type="ORF">CBM2613_A110149</name>
</gene>
<proteinExistence type="predicted"/>
<dbReference type="Proteomes" id="UP000256952">
    <property type="component" value="Chromosome CBM2613_a"/>
</dbReference>